<keyword evidence="2" id="KW-0472">Membrane</keyword>
<evidence type="ECO:0000313" key="4">
    <source>
        <dbReference type="Proteomes" id="UP000180215"/>
    </source>
</evidence>
<evidence type="ECO:0000256" key="1">
    <source>
        <dbReference type="SAM" id="MobiDB-lite"/>
    </source>
</evidence>
<evidence type="ECO:0000313" key="3">
    <source>
        <dbReference type="EMBL" id="OHV16332.1"/>
    </source>
</evidence>
<sequence length="60" mass="6573">MAMSNDVLIPLLAIVTIVLVAAFAIWQRARVAQSKNDPHRSAFTQAHGEAPRPNRPGTEH</sequence>
<name>A0A1S1P6W1_METEX</name>
<accession>A0A1S1P6W1</accession>
<proteinExistence type="predicted"/>
<feature type="compositionally biased region" description="Basic and acidic residues" evidence="1">
    <location>
        <begin position="49"/>
        <end position="60"/>
    </location>
</feature>
<reference evidence="3 4" key="1">
    <citation type="submission" date="2016-10" db="EMBL/GenBank/DDBJ databases">
        <title>Draft genome sequence of Methylobacterium extorquens CP3, a seed endophyte of Crotalaria pumila with plant growth-promoting and metal tolerance properties.</title>
        <authorList>
            <person name="Sanchez-Lopez A.S."/>
            <person name="Van Hamme J.D."/>
            <person name="Thijs S."/>
            <person name="Mcammond B.M."/>
            <person name="Stevens V."/>
            <person name="Gonzalez-Chavez M.D.C."/>
            <person name="Vangronsveld J."/>
        </authorList>
    </citation>
    <scope>NUCLEOTIDE SEQUENCE [LARGE SCALE GENOMIC DNA]</scope>
    <source>
        <strain evidence="3 4">CP3</strain>
    </source>
</reference>
<keyword evidence="2" id="KW-1133">Transmembrane helix</keyword>
<dbReference type="Proteomes" id="UP000180215">
    <property type="component" value="Unassembled WGS sequence"/>
</dbReference>
<evidence type="ECO:0000256" key="2">
    <source>
        <dbReference type="SAM" id="Phobius"/>
    </source>
</evidence>
<keyword evidence="2" id="KW-0812">Transmembrane</keyword>
<feature type="transmembrane region" description="Helical" evidence="2">
    <location>
        <begin position="7"/>
        <end position="26"/>
    </location>
</feature>
<dbReference type="AlphaFoldDB" id="A0A1S1P6W1"/>
<feature type="region of interest" description="Disordered" evidence="1">
    <location>
        <begin position="32"/>
        <end position="60"/>
    </location>
</feature>
<dbReference type="EMBL" id="MNAO01000138">
    <property type="protein sequence ID" value="OHV16332.1"/>
    <property type="molecule type" value="Genomic_DNA"/>
</dbReference>
<gene>
    <name evidence="3" type="ORF">BK022_12880</name>
</gene>
<protein>
    <submittedName>
        <fullName evidence="3">Uncharacterized protein</fullName>
    </submittedName>
</protein>
<comment type="caution">
    <text evidence="3">The sequence shown here is derived from an EMBL/GenBank/DDBJ whole genome shotgun (WGS) entry which is preliminary data.</text>
</comment>
<organism evidence="3 4">
    <name type="scientific">Methylorubrum extorquens</name>
    <name type="common">Methylobacterium dichloromethanicum</name>
    <name type="synonym">Methylobacterium extorquens</name>
    <dbReference type="NCBI Taxonomy" id="408"/>
    <lineage>
        <taxon>Bacteria</taxon>
        <taxon>Pseudomonadati</taxon>
        <taxon>Pseudomonadota</taxon>
        <taxon>Alphaproteobacteria</taxon>
        <taxon>Hyphomicrobiales</taxon>
        <taxon>Methylobacteriaceae</taxon>
        <taxon>Methylorubrum</taxon>
    </lineage>
</organism>